<sequence length="25" mass="2814">MCRQQANKTTCDPSKLPNVKDSDPH</sequence>
<reference evidence="2" key="1">
    <citation type="submission" date="2018-02" db="EMBL/GenBank/DDBJ databases">
        <title>Rhizophora mucronata_Transcriptome.</title>
        <authorList>
            <person name="Meera S.P."/>
            <person name="Sreeshan A."/>
            <person name="Augustine A."/>
        </authorList>
    </citation>
    <scope>NUCLEOTIDE SEQUENCE</scope>
    <source>
        <tissue evidence="2">Leaf</tissue>
    </source>
</reference>
<accession>A0A2P2Q5T8</accession>
<evidence type="ECO:0000313" key="2">
    <source>
        <dbReference type="EMBL" id="MBX62300.1"/>
    </source>
</evidence>
<feature type="region of interest" description="Disordered" evidence="1">
    <location>
        <begin position="1"/>
        <end position="25"/>
    </location>
</feature>
<proteinExistence type="predicted"/>
<name>A0A2P2Q5T8_RHIMU</name>
<feature type="compositionally biased region" description="Polar residues" evidence="1">
    <location>
        <begin position="1"/>
        <end position="12"/>
    </location>
</feature>
<dbReference type="EMBL" id="GGEC01081816">
    <property type="protein sequence ID" value="MBX62300.1"/>
    <property type="molecule type" value="Transcribed_RNA"/>
</dbReference>
<evidence type="ECO:0000256" key="1">
    <source>
        <dbReference type="SAM" id="MobiDB-lite"/>
    </source>
</evidence>
<protein>
    <submittedName>
        <fullName evidence="2">Uncharacterized protein</fullName>
    </submittedName>
</protein>
<dbReference type="AlphaFoldDB" id="A0A2P2Q5T8"/>
<organism evidence="2">
    <name type="scientific">Rhizophora mucronata</name>
    <name type="common">Asiatic mangrove</name>
    <dbReference type="NCBI Taxonomy" id="61149"/>
    <lineage>
        <taxon>Eukaryota</taxon>
        <taxon>Viridiplantae</taxon>
        <taxon>Streptophyta</taxon>
        <taxon>Embryophyta</taxon>
        <taxon>Tracheophyta</taxon>
        <taxon>Spermatophyta</taxon>
        <taxon>Magnoliopsida</taxon>
        <taxon>eudicotyledons</taxon>
        <taxon>Gunneridae</taxon>
        <taxon>Pentapetalae</taxon>
        <taxon>rosids</taxon>
        <taxon>fabids</taxon>
        <taxon>Malpighiales</taxon>
        <taxon>Rhizophoraceae</taxon>
        <taxon>Rhizophora</taxon>
    </lineage>
</organism>